<accession>A0A5P1ENX7</accession>
<dbReference type="Proteomes" id="UP000243459">
    <property type="component" value="Chromosome 5"/>
</dbReference>
<evidence type="ECO:0000313" key="2">
    <source>
        <dbReference type="Proteomes" id="UP000243459"/>
    </source>
</evidence>
<protein>
    <submittedName>
        <fullName evidence="1">Uncharacterized protein</fullName>
    </submittedName>
</protein>
<dbReference type="Gramene" id="ONK67718">
    <property type="protein sequence ID" value="ONK67718"/>
    <property type="gene ID" value="A4U43_C05F3000"/>
</dbReference>
<keyword evidence="2" id="KW-1185">Reference proteome</keyword>
<proteinExistence type="predicted"/>
<reference evidence="2" key="1">
    <citation type="journal article" date="2017" name="Nat. Commun.">
        <title>The asparagus genome sheds light on the origin and evolution of a young Y chromosome.</title>
        <authorList>
            <person name="Harkess A."/>
            <person name="Zhou J."/>
            <person name="Xu C."/>
            <person name="Bowers J.E."/>
            <person name="Van der Hulst R."/>
            <person name="Ayyampalayam S."/>
            <person name="Mercati F."/>
            <person name="Riccardi P."/>
            <person name="McKain M.R."/>
            <person name="Kakrana A."/>
            <person name="Tang H."/>
            <person name="Ray J."/>
            <person name="Groenendijk J."/>
            <person name="Arikit S."/>
            <person name="Mathioni S.M."/>
            <person name="Nakano M."/>
            <person name="Shan H."/>
            <person name="Telgmann-Rauber A."/>
            <person name="Kanno A."/>
            <person name="Yue Z."/>
            <person name="Chen H."/>
            <person name="Li W."/>
            <person name="Chen Y."/>
            <person name="Xu X."/>
            <person name="Zhang Y."/>
            <person name="Luo S."/>
            <person name="Chen H."/>
            <person name="Gao J."/>
            <person name="Mao Z."/>
            <person name="Pires J.C."/>
            <person name="Luo M."/>
            <person name="Kudrna D."/>
            <person name="Wing R.A."/>
            <person name="Meyers B.C."/>
            <person name="Yi K."/>
            <person name="Kong H."/>
            <person name="Lavrijsen P."/>
            <person name="Sunseri F."/>
            <person name="Falavigna A."/>
            <person name="Ye Y."/>
            <person name="Leebens-Mack J.H."/>
            <person name="Chen G."/>
        </authorList>
    </citation>
    <scope>NUCLEOTIDE SEQUENCE [LARGE SCALE GENOMIC DNA]</scope>
    <source>
        <strain evidence="2">cv. DH0086</strain>
    </source>
</reference>
<dbReference type="AlphaFoldDB" id="A0A5P1ENX7"/>
<dbReference type="GO" id="GO:0032588">
    <property type="term" value="C:trans-Golgi network membrane"/>
    <property type="evidence" value="ECO:0007669"/>
    <property type="project" value="TreeGrafter"/>
</dbReference>
<organism evidence="1 2">
    <name type="scientific">Asparagus officinalis</name>
    <name type="common">Garden asparagus</name>
    <dbReference type="NCBI Taxonomy" id="4686"/>
    <lineage>
        <taxon>Eukaryota</taxon>
        <taxon>Viridiplantae</taxon>
        <taxon>Streptophyta</taxon>
        <taxon>Embryophyta</taxon>
        <taxon>Tracheophyta</taxon>
        <taxon>Spermatophyta</taxon>
        <taxon>Magnoliopsida</taxon>
        <taxon>Liliopsida</taxon>
        <taxon>Asparagales</taxon>
        <taxon>Asparagaceae</taxon>
        <taxon>Asparagoideae</taxon>
        <taxon>Asparagus</taxon>
    </lineage>
</organism>
<name>A0A5P1ENX7_ASPOF</name>
<evidence type="ECO:0000313" key="1">
    <source>
        <dbReference type="EMBL" id="ONK67718.1"/>
    </source>
</evidence>
<dbReference type="EMBL" id="CM007385">
    <property type="protein sequence ID" value="ONK67718.1"/>
    <property type="molecule type" value="Genomic_DNA"/>
</dbReference>
<dbReference type="PANTHER" id="PTHR21514">
    <property type="entry name" value="AP-4 COMPLEX ACCESSORY SUBUNIT TEPSIN"/>
    <property type="match status" value="1"/>
</dbReference>
<sequence>MLRMSYYDSAVKLAGSSNIQVRMKVCCVLESILRKKDDEHLSIIACYFSERRESVVKCSDVPQVSLREKTNKIFGTGNQVEQSNARTMPVPAVQVPNLIDTSDAND</sequence>
<gene>
    <name evidence="1" type="ORF">A4U43_C05F3000</name>
</gene>
<dbReference type="PANTHER" id="PTHR21514:SF0">
    <property type="entry name" value="AP-4 COMPLEX ACCESSORY SUBUNIT TEPSIN"/>
    <property type="match status" value="1"/>
</dbReference>
<dbReference type="InterPro" id="IPR039273">
    <property type="entry name" value="TEPSIN"/>
</dbReference>